<proteinExistence type="predicted"/>
<evidence type="ECO:0000256" key="1">
    <source>
        <dbReference type="SAM" id="MobiDB-lite"/>
    </source>
</evidence>
<feature type="compositionally biased region" description="Acidic residues" evidence="1">
    <location>
        <begin position="157"/>
        <end position="171"/>
    </location>
</feature>
<accession>A0A1B6EH49</accession>
<dbReference type="AlphaFoldDB" id="A0A1B6EH49"/>
<feature type="region of interest" description="Disordered" evidence="1">
    <location>
        <begin position="1"/>
        <end position="58"/>
    </location>
</feature>
<feature type="compositionally biased region" description="Basic and acidic residues" evidence="1">
    <location>
        <begin position="130"/>
        <end position="156"/>
    </location>
</feature>
<evidence type="ECO:0008006" key="3">
    <source>
        <dbReference type="Google" id="ProtNLM"/>
    </source>
</evidence>
<feature type="compositionally biased region" description="Low complexity" evidence="1">
    <location>
        <begin position="44"/>
        <end position="53"/>
    </location>
</feature>
<sequence length="818" mass="90767">MLKIKGLKKKKKGKKGKHKEEELFNSAELEEYRHKLEAEGATGEPSSAPSSAEQSDEWQKFKALTAGVDSVLKKTQDDLDRIKTTSYFQKKSPKPEREAKKEVVEPPKSKSKKWIGFEEGGGGAAEEEEEKRKEPEAREDVKAEQQVDDKTEVHISEEEEEEESEKDDDLFDTSYVDVVASGEVKLAYIPDSPVEEDGFDPFDTSIVDTVIRVDPKKSKLISLGCAVDVLTGRVEKPSCVDLEAKKRRRAKKQDLLLGSFDEGDVVESVCVSVSDEPTVKTILDEEPDVVIDEIDLSINLATALLVPSPSVEVQQSNNLETEANKEIITTFELEDDLDDEFSALAAESIQKTITVVNEDLTCIEDSLETFEDSDPFDTSFASNVLPGKCELKIIEQEFLSSKDEVKQTNVIDILEKFPSIQINDSSFNEHNFLDEDQTPLTYKHRDLLGGSTTDLSKIGHSPIEPACKEDSEITYSDPFDTSVVDVLVAPGKAELKFLEKELLDTLSDVKGLDSDDDFDPRADSPPKVVKPLTRPDQLPVGEKRLSIPKVVAFNIDSLKVQQDLLAVGEEEGAKISKPLTPYYADVKDLVPSAESDKSFIDPFDTSYVTHNPGKVELKLIESELVGSDLGLKRTDSDEDFNPRSETITVKPSVLSILSLNKESARIEPDILSKEEIITTKLHTPVVPRKIEEDLNELSYSDPFDTSVIDTLVAPGKAELKLLESELIATVEPVASITRSYTDQDFDPRNKPEGVVQENFIDHVTEQEVTEKVLTPQSATNKVSFAIGDDIDPFDTSCVDSLVPGKIELKLLESELIHN</sequence>
<name>A0A1B6EH49_9HEMI</name>
<feature type="region of interest" description="Disordered" evidence="1">
    <location>
        <begin position="82"/>
        <end position="171"/>
    </location>
</feature>
<feature type="compositionally biased region" description="Basic residues" evidence="1">
    <location>
        <begin position="1"/>
        <end position="17"/>
    </location>
</feature>
<dbReference type="EMBL" id="GEDC01000061">
    <property type="protein sequence ID" value="JAS37237.1"/>
    <property type="molecule type" value="Transcribed_RNA"/>
</dbReference>
<feature type="region of interest" description="Disordered" evidence="1">
    <location>
        <begin position="513"/>
        <end position="534"/>
    </location>
</feature>
<evidence type="ECO:0000313" key="2">
    <source>
        <dbReference type="EMBL" id="JAS37237.1"/>
    </source>
</evidence>
<organism evidence="2">
    <name type="scientific">Clastoptera arizonana</name>
    <name type="common">Arizona spittle bug</name>
    <dbReference type="NCBI Taxonomy" id="38151"/>
    <lineage>
        <taxon>Eukaryota</taxon>
        <taxon>Metazoa</taxon>
        <taxon>Ecdysozoa</taxon>
        <taxon>Arthropoda</taxon>
        <taxon>Hexapoda</taxon>
        <taxon>Insecta</taxon>
        <taxon>Pterygota</taxon>
        <taxon>Neoptera</taxon>
        <taxon>Paraneoptera</taxon>
        <taxon>Hemiptera</taxon>
        <taxon>Auchenorrhyncha</taxon>
        <taxon>Cercopoidea</taxon>
        <taxon>Clastopteridae</taxon>
        <taxon>Clastoptera</taxon>
    </lineage>
</organism>
<reference evidence="2" key="1">
    <citation type="submission" date="2015-12" db="EMBL/GenBank/DDBJ databases">
        <title>De novo transcriptome assembly of four potential Pierce s Disease insect vectors from Arizona vineyards.</title>
        <authorList>
            <person name="Tassone E.E."/>
        </authorList>
    </citation>
    <scope>NUCLEOTIDE SEQUENCE</scope>
</reference>
<protein>
    <recommendedName>
        <fullName evidence="3">Protein stoned-A</fullName>
    </recommendedName>
</protein>
<feature type="compositionally biased region" description="Basic and acidic residues" evidence="1">
    <location>
        <begin position="93"/>
        <end position="108"/>
    </location>
</feature>
<gene>
    <name evidence="2" type="ORF">g.14723</name>
</gene>